<gene>
    <name evidence="1" type="ORF">I2501_09370</name>
</gene>
<reference evidence="1" key="1">
    <citation type="submission" date="2020-11" db="EMBL/GenBank/DDBJ databases">
        <title>Isolation and identification of active actinomycetes.</title>
        <authorList>
            <person name="Yu B."/>
        </authorList>
    </citation>
    <scope>NUCLEOTIDE SEQUENCE</scope>
    <source>
        <strain evidence="1">NEAU-YB345</strain>
    </source>
</reference>
<organism evidence="1 2">
    <name type="scientific">Streptacidiphilus fuscans</name>
    <dbReference type="NCBI Taxonomy" id="2789292"/>
    <lineage>
        <taxon>Bacteria</taxon>
        <taxon>Bacillati</taxon>
        <taxon>Actinomycetota</taxon>
        <taxon>Actinomycetes</taxon>
        <taxon>Kitasatosporales</taxon>
        <taxon>Streptomycetaceae</taxon>
        <taxon>Streptacidiphilus</taxon>
    </lineage>
</organism>
<sequence>MGNDAKQMMANLYANGAEFDADWSGVSDEALTRLREASESGDAAVQAVLTNLAFSKFEDADQARRLAASLAGIKQAVTASIFDELPTTSIDDLRAAAEAAGYEVEVLA</sequence>
<keyword evidence="2" id="KW-1185">Reference proteome</keyword>
<dbReference type="Proteomes" id="UP000657385">
    <property type="component" value="Unassembled WGS sequence"/>
</dbReference>
<protein>
    <submittedName>
        <fullName evidence="1">Uncharacterized protein</fullName>
    </submittedName>
</protein>
<dbReference type="EMBL" id="JADPRT010000003">
    <property type="protein sequence ID" value="MBF9068245.1"/>
    <property type="molecule type" value="Genomic_DNA"/>
</dbReference>
<proteinExistence type="predicted"/>
<dbReference type="AlphaFoldDB" id="A0A931AZ79"/>
<name>A0A931AZ79_9ACTN</name>
<comment type="caution">
    <text evidence="1">The sequence shown here is derived from an EMBL/GenBank/DDBJ whole genome shotgun (WGS) entry which is preliminary data.</text>
</comment>
<dbReference type="RefSeq" id="WP_196193390.1">
    <property type="nucleotide sequence ID" value="NZ_JADPRT010000003.1"/>
</dbReference>
<accession>A0A931AZ79</accession>
<evidence type="ECO:0000313" key="2">
    <source>
        <dbReference type="Proteomes" id="UP000657385"/>
    </source>
</evidence>
<evidence type="ECO:0000313" key="1">
    <source>
        <dbReference type="EMBL" id="MBF9068245.1"/>
    </source>
</evidence>